<dbReference type="InterPro" id="IPR011990">
    <property type="entry name" value="TPR-like_helical_dom_sf"/>
</dbReference>
<protein>
    <submittedName>
        <fullName evidence="1">Uncharacterized protein</fullName>
    </submittedName>
</protein>
<evidence type="ECO:0000313" key="2">
    <source>
        <dbReference type="Proteomes" id="UP001521181"/>
    </source>
</evidence>
<dbReference type="SUPFAM" id="SSF48452">
    <property type="entry name" value="TPR-like"/>
    <property type="match status" value="1"/>
</dbReference>
<sequence length="205" mass="21797">MASVLLPAEATALRHADDRAMISALLAEVPMEPGRGHHTVTSQLSGCFSALDQVSGGLFTPDARRAIVSGCDALAQRRLEQAPGHAAAHHLRAEALMAQGRVTQALSASLSAEAFAPNTAWLDQRRVALLARVQPPPKGGQALFDRAFVRLASTPETRLWLAQGYAQDRALRAAISQSAAAIPASDAQRLIAVIRRLETSAARRD</sequence>
<dbReference type="EMBL" id="JAJUOS010000001">
    <property type="protein sequence ID" value="MCE5972176.1"/>
    <property type="molecule type" value="Genomic_DNA"/>
</dbReference>
<comment type="caution">
    <text evidence="1">The sequence shown here is derived from an EMBL/GenBank/DDBJ whole genome shotgun (WGS) entry which is preliminary data.</text>
</comment>
<proteinExistence type="predicted"/>
<name>A0ABS8YUP4_9RHOB</name>
<dbReference type="RefSeq" id="WP_233675189.1">
    <property type="nucleotide sequence ID" value="NZ_JAJUOS010000001.1"/>
</dbReference>
<reference evidence="1 2" key="1">
    <citation type="submission" date="2021-12" db="EMBL/GenBank/DDBJ databases">
        <title>Sinirhodobacter sp. WL0062 is a bacterium isolated from seawater.</title>
        <authorList>
            <person name="Wang L."/>
            <person name="He W."/>
            <person name="Zhang D.-F."/>
        </authorList>
    </citation>
    <scope>NUCLEOTIDE SEQUENCE [LARGE SCALE GENOMIC DNA]</scope>
    <source>
        <strain evidence="1 2">WL0062</strain>
    </source>
</reference>
<gene>
    <name evidence="1" type="ORF">LZA78_01555</name>
</gene>
<organism evidence="1 2">
    <name type="scientific">Rhodobacter flavimaris</name>
    <dbReference type="NCBI Taxonomy" id="2907145"/>
    <lineage>
        <taxon>Bacteria</taxon>
        <taxon>Pseudomonadati</taxon>
        <taxon>Pseudomonadota</taxon>
        <taxon>Alphaproteobacteria</taxon>
        <taxon>Rhodobacterales</taxon>
        <taxon>Rhodobacter group</taxon>
        <taxon>Rhodobacter</taxon>
    </lineage>
</organism>
<dbReference type="Proteomes" id="UP001521181">
    <property type="component" value="Unassembled WGS sequence"/>
</dbReference>
<dbReference type="Gene3D" id="1.25.40.10">
    <property type="entry name" value="Tetratricopeptide repeat domain"/>
    <property type="match status" value="1"/>
</dbReference>
<evidence type="ECO:0000313" key="1">
    <source>
        <dbReference type="EMBL" id="MCE5972176.1"/>
    </source>
</evidence>
<accession>A0ABS8YUP4</accession>
<keyword evidence="2" id="KW-1185">Reference proteome</keyword>